<evidence type="ECO:0000256" key="7">
    <source>
        <dbReference type="ARBA" id="ARBA00023053"/>
    </source>
</evidence>
<keyword evidence="2 11" id="KW-0813">Transport</keyword>
<comment type="function">
    <text evidence="11">Na(+)/H(+) antiporter that extrudes sodium in exchange for external protons.</text>
</comment>
<protein>
    <recommendedName>
        <fullName evidence="11">Na(+)/H(+) antiporter NhaA</fullName>
    </recommendedName>
    <alternativeName>
        <fullName evidence="11">Sodium/proton antiporter NhaA</fullName>
    </alternativeName>
</protein>
<keyword evidence="5 11" id="KW-0812">Transmembrane</keyword>
<dbReference type="EMBL" id="CP163302">
    <property type="protein sequence ID" value="XDP46680.1"/>
    <property type="molecule type" value="Genomic_DNA"/>
</dbReference>
<dbReference type="InterPro" id="IPR004670">
    <property type="entry name" value="NhaA"/>
</dbReference>
<keyword evidence="10 11" id="KW-0739">Sodium transport</keyword>
<dbReference type="Gene3D" id="1.20.1530.10">
    <property type="entry name" value="Na+/H+ antiporter like domain"/>
    <property type="match status" value="1"/>
</dbReference>
<proteinExistence type="inferred from homology"/>
<evidence type="ECO:0000256" key="10">
    <source>
        <dbReference type="ARBA" id="ARBA00023201"/>
    </source>
</evidence>
<feature type="transmembrane region" description="Helical" evidence="11">
    <location>
        <begin position="34"/>
        <end position="52"/>
    </location>
</feature>
<feature type="transmembrane region" description="Helical" evidence="11">
    <location>
        <begin position="72"/>
        <end position="93"/>
    </location>
</feature>
<dbReference type="RefSeq" id="WP_369046952.1">
    <property type="nucleotide sequence ID" value="NZ_CP163302.1"/>
</dbReference>
<evidence type="ECO:0000256" key="5">
    <source>
        <dbReference type="ARBA" id="ARBA00022692"/>
    </source>
</evidence>
<keyword evidence="7 11" id="KW-0915">Sodium</keyword>
<keyword evidence="6 11" id="KW-1133">Transmembrane helix</keyword>
<dbReference type="KEGG" id="spue:AB5L97_06640"/>
<sequence length="449" mass="46635">MNHPAARRRPSARILTRGSYPEYRRIAEILQKETVGGALLLIATVAALVWANSPAGGAYAAVRDLRFGYAPWHLDLSLGAWAADGLLALFFFVAGLELKREFVAGDLRRPAKAIVPIVAACGGVAVPALIYIGVSLGAGAAGQGLDGLRGWAIPTATDIAFALAVLAVISTHLPAALRTFLLTLAVVDDLIAIGIIAFFYSSGLEPLYLALALVPLGGFAVLVQRRIRSWYLLLPLALATWGLVHASGVHATVAGVLLAFTVPVLRSEEAGGPDAGPGLAEHLERRLRPLSAGIAVPVFAFFSAGVALGGWDGVASAVRDPVAIGIAAALVVGKAVGVFGSTLLVTKTRHADLDPDLAWVDVLGLALLAGVGFTVSLLIAELSFDEASAHREHAKAAILAGSLTAALLAAVVLRARNRHFRRVQQLESVEAGDADGDGVPDAFEREADG</sequence>
<dbReference type="InterPro" id="IPR023171">
    <property type="entry name" value="Na/H_antiporter_dom_sf"/>
</dbReference>
<evidence type="ECO:0000256" key="11">
    <source>
        <dbReference type="HAMAP-Rule" id="MF_01844"/>
    </source>
</evidence>
<dbReference type="AlphaFoldDB" id="A0AB39L738"/>
<keyword evidence="9 11" id="KW-0472">Membrane</keyword>
<evidence type="ECO:0000256" key="3">
    <source>
        <dbReference type="ARBA" id="ARBA00022449"/>
    </source>
</evidence>
<evidence type="ECO:0000256" key="4">
    <source>
        <dbReference type="ARBA" id="ARBA00022475"/>
    </source>
</evidence>
<dbReference type="Pfam" id="PF06965">
    <property type="entry name" value="Na_H_antiport_1"/>
    <property type="match status" value="1"/>
</dbReference>
<evidence type="ECO:0000256" key="9">
    <source>
        <dbReference type="ARBA" id="ARBA00023136"/>
    </source>
</evidence>
<feature type="transmembrane region" description="Helical" evidence="11">
    <location>
        <begin position="290"/>
        <end position="311"/>
    </location>
</feature>
<evidence type="ECO:0000256" key="6">
    <source>
        <dbReference type="ARBA" id="ARBA00022989"/>
    </source>
</evidence>
<dbReference type="GO" id="GO:0005886">
    <property type="term" value="C:plasma membrane"/>
    <property type="evidence" value="ECO:0007669"/>
    <property type="project" value="UniProtKB-SubCell"/>
</dbReference>
<dbReference type="GO" id="GO:0015385">
    <property type="term" value="F:sodium:proton antiporter activity"/>
    <property type="evidence" value="ECO:0007669"/>
    <property type="project" value="UniProtKB-UniRule"/>
</dbReference>
<evidence type="ECO:0000256" key="2">
    <source>
        <dbReference type="ARBA" id="ARBA00022448"/>
    </source>
</evidence>
<keyword evidence="4 11" id="KW-1003">Cell membrane</keyword>
<gene>
    <name evidence="11 12" type="primary">nhaA</name>
    <name evidence="12" type="ORF">AB5L97_06640</name>
</gene>
<dbReference type="PANTHER" id="PTHR30341:SF0">
    <property type="entry name" value="NA(+)_H(+) ANTIPORTER NHAA"/>
    <property type="match status" value="1"/>
</dbReference>
<feature type="transmembrane region" description="Helical" evidence="11">
    <location>
        <begin position="181"/>
        <end position="200"/>
    </location>
</feature>
<evidence type="ECO:0000256" key="8">
    <source>
        <dbReference type="ARBA" id="ARBA00023065"/>
    </source>
</evidence>
<feature type="transmembrane region" description="Helical" evidence="11">
    <location>
        <begin position="396"/>
        <end position="415"/>
    </location>
</feature>
<feature type="transmembrane region" description="Helical" evidence="11">
    <location>
        <begin position="323"/>
        <end position="345"/>
    </location>
</feature>
<name>A0AB39L738_9MICC</name>
<evidence type="ECO:0000313" key="12">
    <source>
        <dbReference type="EMBL" id="XDP46680.1"/>
    </source>
</evidence>
<accession>A0AB39L738</accession>
<keyword evidence="3 11" id="KW-0050">Antiport</keyword>
<dbReference type="NCBIfam" id="TIGR00773">
    <property type="entry name" value="NhaA"/>
    <property type="match status" value="1"/>
</dbReference>
<feature type="transmembrane region" description="Helical" evidence="11">
    <location>
        <begin position="114"/>
        <end position="139"/>
    </location>
</feature>
<evidence type="ECO:0000256" key="1">
    <source>
        <dbReference type="ARBA" id="ARBA00004429"/>
    </source>
</evidence>
<comment type="subcellular location">
    <subcellularLocation>
        <location evidence="1">Cell inner membrane</location>
        <topology evidence="1">Multi-pass membrane protein</topology>
    </subcellularLocation>
    <subcellularLocation>
        <location evidence="11">Cell membrane</location>
        <topology evidence="11">Multi-pass membrane protein</topology>
    </subcellularLocation>
</comment>
<keyword evidence="8 11" id="KW-0406">Ion transport</keyword>
<dbReference type="PANTHER" id="PTHR30341">
    <property type="entry name" value="SODIUM ION/PROTON ANTIPORTER NHAA-RELATED"/>
    <property type="match status" value="1"/>
</dbReference>
<dbReference type="GO" id="GO:0006885">
    <property type="term" value="P:regulation of pH"/>
    <property type="evidence" value="ECO:0007669"/>
    <property type="project" value="UniProtKB-UniRule"/>
</dbReference>
<organism evidence="12">
    <name type="scientific">Sinomonas puerhi</name>
    <dbReference type="NCBI Taxonomy" id="3238584"/>
    <lineage>
        <taxon>Bacteria</taxon>
        <taxon>Bacillati</taxon>
        <taxon>Actinomycetota</taxon>
        <taxon>Actinomycetes</taxon>
        <taxon>Micrococcales</taxon>
        <taxon>Micrococcaceae</taxon>
        <taxon>Sinomonas</taxon>
    </lineage>
</organism>
<feature type="transmembrane region" description="Helical" evidence="11">
    <location>
        <begin position="206"/>
        <end position="223"/>
    </location>
</feature>
<dbReference type="HAMAP" id="MF_01844">
    <property type="entry name" value="NhaA"/>
    <property type="match status" value="1"/>
</dbReference>
<feature type="transmembrane region" description="Helical" evidence="11">
    <location>
        <begin position="357"/>
        <end position="384"/>
    </location>
</feature>
<feature type="transmembrane region" description="Helical" evidence="11">
    <location>
        <begin position="151"/>
        <end position="169"/>
    </location>
</feature>
<comment type="catalytic activity">
    <reaction evidence="11">
        <text>Na(+)(in) + 2 H(+)(out) = Na(+)(out) + 2 H(+)(in)</text>
        <dbReference type="Rhea" id="RHEA:29251"/>
        <dbReference type="ChEBI" id="CHEBI:15378"/>
        <dbReference type="ChEBI" id="CHEBI:29101"/>
    </reaction>
</comment>
<comment type="similarity">
    <text evidence="11">Belongs to the NhaA Na(+)/H(+) (TC 2.A.33) antiporter family.</text>
</comment>
<reference evidence="12" key="1">
    <citation type="submission" date="2024-07" db="EMBL/GenBank/DDBJ databases">
        <authorList>
            <person name="fu j."/>
        </authorList>
    </citation>
    <scope>NUCLEOTIDE SEQUENCE</scope>
    <source>
        <strain evidence="12">P10A9</strain>
    </source>
</reference>